<reference evidence="2 3" key="1">
    <citation type="submission" date="2024-01" db="EMBL/GenBank/DDBJ databases">
        <authorList>
            <person name="Waweru B."/>
        </authorList>
    </citation>
    <scope>NUCLEOTIDE SEQUENCE [LARGE SCALE GENOMIC DNA]</scope>
</reference>
<feature type="compositionally biased region" description="Polar residues" evidence="1">
    <location>
        <begin position="59"/>
        <end position="70"/>
    </location>
</feature>
<dbReference type="AlphaFoldDB" id="A0AAV1QXU0"/>
<evidence type="ECO:0000313" key="2">
    <source>
        <dbReference type="EMBL" id="CAK7326592.1"/>
    </source>
</evidence>
<protein>
    <submittedName>
        <fullName evidence="2">Uncharacterized protein</fullName>
    </submittedName>
</protein>
<keyword evidence="3" id="KW-1185">Reference proteome</keyword>
<accession>A0AAV1QXU0</accession>
<evidence type="ECO:0000313" key="3">
    <source>
        <dbReference type="Proteomes" id="UP001314170"/>
    </source>
</evidence>
<organism evidence="2 3">
    <name type="scientific">Dovyalis caffra</name>
    <dbReference type="NCBI Taxonomy" id="77055"/>
    <lineage>
        <taxon>Eukaryota</taxon>
        <taxon>Viridiplantae</taxon>
        <taxon>Streptophyta</taxon>
        <taxon>Embryophyta</taxon>
        <taxon>Tracheophyta</taxon>
        <taxon>Spermatophyta</taxon>
        <taxon>Magnoliopsida</taxon>
        <taxon>eudicotyledons</taxon>
        <taxon>Gunneridae</taxon>
        <taxon>Pentapetalae</taxon>
        <taxon>rosids</taxon>
        <taxon>fabids</taxon>
        <taxon>Malpighiales</taxon>
        <taxon>Salicaceae</taxon>
        <taxon>Flacourtieae</taxon>
        <taxon>Dovyalis</taxon>
    </lineage>
</organism>
<proteinExistence type="predicted"/>
<comment type="caution">
    <text evidence="2">The sequence shown here is derived from an EMBL/GenBank/DDBJ whole genome shotgun (WGS) entry which is preliminary data.</text>
</comment>
<name>A0AAV1QXU0_9ROSI</name>
<sequence>MSSTRMPDSLFWYCERRTRNEPTIITLAREYLFAGTNIETRAVSSIITNENRSDKPNGETFSKTLQTPEKSSPAPAMTERDGSARANFARSKSMKFGLPIGDYLKESLLECSPHTAVQLK</sequence>
<evidence type="ECO:0000256" key="1">
    <source>
        <dbReference type="SAM" id="MobiDB-lite"/>
    </source>
</evidence>
<gene>
    <name evidence="2" type="ORF">DCAF_LOCUS4294</name>
</gene>
<dbReference type="Proteomes" id="UP001314170">
    <property type="component" value="Unassembled WGS sequence"/>
</dbReference>
<dbReference type="EMBL" id="CAWUPB010000851">
    <property type="protein sequence ID" value="CAK7326592.1"/>
    <property type="molecule type" value="Genomic_DNA"/>
</dbReference>
<feature type="region of interest" description="Disordered" evidence="1">
    <location>
        <begin position="49"/>
        <end position="88"/>
    </location>
</feature>